<comment type="caution">
    <text evidence="8">The sequence shown here is derived from an EMBL/GenBank/DDBJ whole genome shotgun (WGS) entry which is preliminary data.</text>
</comment>
<evidence type="ECO:0000313" key="8">
    <source>
        <dbReference type="EMBL" id="KKT38247.1"/>
    </source>
</evidence>
<evidence type="ECO:0000256" key="4">
    <source>
        <dbReference type="ARBA" id="ARBA00023004"/>
    </source>
</evidence>
<comment type="function">
    <text evidence="6">Ferredoxins are iron-sulfur proteins that transfer electrons in a wide variety of metabolic reactions.</text>
</comment>
<evidence type="ECO:0000313" key="9">
    <source>
        <dbReference type="Proteomes" id="UP000034617"/>
    </source>
</evidence>
<sequence length="83" mass="9158">MAVRRQRLCRRHAGEGGYMNVILHKDKCISCGLCASIAPDLFTIETGVVTLKKNPKTWNKNDWKSAKEAAAACPNGVIEIKET</sequence>
<evidence type="ECO:0000256" key="5">
    <source>
        <dbReference type="ARBA" id="ARBA00023014"/>
    </source>
</evidence>
<evidence type="ECO:0000259" key="7">
    <source>
        <dbReference type="PROSITE" id="PS51379"/>
    </source>
</evidence>
<keyword evidence="5 6" id="KW-0411">Iron-sulfur</keyword>
<keyword evidence="1 6" id="KW-0813">Transport</keyword>
<keyword evidence="3 6" id="KW-0249">Electron transport</keyword>
<gene>
    <name evidence="8" type="ORF">UW22_C0012G0016</name>
</gene>
<organism evidence="8 9">
    <name type="scientific">Candidatus Gottesmanbacteria bacterium GW2011_GWB1_44_11c</name>
    <dbReference type="NCBI Taxonomy" id="1618447"/>
    <lineage>
        <taxon>Bacteria</taxon>
        <taxon>Candidatus Gottesmaniibacteriota</taxon>
    </lineage>
</organism>
<dbReference type="EMBL" id="LCHM01000012">
    <property type="protein sequence ID" value="KKT38247.1"/>
    <property type="molecule type" value="Genomic_DNA"/>
</dbReference>
<evidence type="ECO:0000256" key="1">
    <source>
        <dbReference type="ARBA" id="ARBA00022448"/>
    </source>
</evidence>
<dbReference type="PANTHER" id="PTHR36923:SF3">
    <property type="entry name" value="FERREDOXIN"/>
    <property type="match status" value="1"/>
</dbReference>
<name>A0A0G1J2E5_9BACT</name>
<protein>
    <recommendedName>
        <fullName evidence="6">Ferredoxin</fullName>
    </recommendedName>
</protein>
<dbReference type="PRINTS" id="PR00352">
    <property type="entry name" value="3FE4SFRDOXIN"/>
</dbReference>
<evidence type="ECO:0000256" key="2">
    <source>
        <dbReference type="ARBA" id="ARBA00022723"/>
    </source>
</evidence>
<dbReference type="GO" id="GO:0051536">
    <property type="term" value="F:iron-sulfur cluster binding"/>
    <property type="evidence" value="ECO:0007669"/>
    <property type="project" value="UniProtKB-KW"/>
</dbReference>
<dbReference type="GO" id="GO:0009055">
    <property type="term" value="F:electron transfer activity"/>
    <property type="evidence" value="ECO:0007669"/>
    <property type="project" value="UniProtKB-UniRule"/>
</dbReference>
<feature type="domain" description="4Fe-4S ferredoxin-type" evidence="7">
    <location>
        <begin position="19"/>
        <end position="47"/>
    </location>
</feature>
<dbReference type="InterPro" id="IPR017896">
    <property type="entry name" value="4Fe4S_Fe-S-bd"/>
</dbReference>
<dbReference type="Gene3D" id="3.30.70.20">
    <property type="match status" value="1"/>
</dbReference>
<keyword evidence="4 6" id="KW-0408">Iron</keyword>
<dbReference type="AlphaFoldDB" id="A0A0G1J2E5"/>
<dbReference type="GO" id="GO:0005506">
    <property type="term" value="F:iron ion binding"/>
    <property type="evidence" value="ECO:0007669"/>
    <property type="project" value="UniProtKB-UniRule"/>
</dbReference>
<evidence type="ECO:0000256" key="6">
    <source>
        <dbReference type="RuleBase" id="RU368020"/>
    </source>
</evidence>
<dbReference type="PANTHER" id="PTHR36923">
    <property type="entry name" value="FERREDOXIN"/>
    <property type="match status" value="1"/>
</dbReference>
<evidence type="ECO:0000256" key="3">
    <source>
        <dbReference type="ARBA" id="ARBA00022982"/>
    </source>
</evidence>
<dbReference type="PROSITE" id="PS51379">
    <property type="entry name" value="4FE4S_FER_2"/>
    <property type="match status" value="1"/>
</dbReference>
<dbReference type="SUPFAM" id="SSF54862">
    <property type="entry name" value="4Fe-4S ferredoxins"/>
    <property type="match status" value="1"/>
</dbReference>
<dbReference type="InterPro" id="IPR051269">
    <property type="entry name" value="Fe-S_cluster_ET"/>
</dbReference>
<keyword evidence="2 6" id="KW-0479">Metal-binding</keyword>
<reference evidence="8 9" key="1">
    <citation type="journal article" date="2015" name="Nature">
        <title>rRNA introns, odd ribosomes, and small enigmatic genomes across a large radiation of phyla.</title>
        <authorList>
            <person name="Brown C.T."/>
            <person name="Hug L.A."/>
            <person name="Thomas B.C."/>
            <person name="Sharon I."/>
            <person name="Castelle C.J."/>
            <person name="Singh A."/>
            <person name="Wilkins M.J."/>
            <person name="Williams K.H."/>
            <person name="Banfield J.F."/>
        </authorList>
    </citation>
    <scope>NUCLEOTIDE SEQUENCE [LARGE SCALE GENOMIC DNA]</scope>
</reference>
<accession>A0A0G1J2E5</accession>
<proteinExistence type="predicted"/>
<dbReference type="Proteomes" id="UP000034617">
    <property type="component" value="Unassembled WGS sequence"/>
</dbReference>
<dbReference type="Pfam" id="PF13459">
    <property type="entry name" value="Fer4_15"/>
    <property type="match status" value="1"/>
</dbReference>
<dbReference type="InterPro" id="IPR001080">
    <property type="entry name" value="3Fe4S_ferredoxin"/>
</dbReference>